<dbReference type="PANTHER" id="PTHR36698:SF2">
    <property type="entry name" value="MCE_MLAD DOMAIN-CONTAINING PROTEIN"/>
    <property type="match status" value="1"/>
</dbReference>
<accession>A0ABY9Z1W8</accession>
<dbReference type="EMBL" id="CP119391">
    <property type="protein sequence ID" value="WNK21144.1"/>
    <property type="molecule type" value="Genomic_DNA"/>
</dbReference>
<evidence type="ECO:0000259" key="2">
    <source>
        <dbReference type="Pfam" id="PF02470"/>
    </source>
</evidence>
<dbReference type="InterPro" id="IPR003399">
    <property type="entry name" value="Mce/MlaD"/>
</dbReference>
<feature type="transmembrane region" description="Helical" evidence="1">
    <location>
        <begin position="6"/>
        <end position="28"/>
    </location>
</feature>
<protein>
    <submittedName>
        <fullName evidence="3">MlaD family protein</fullName>
    </submittedName>
</protein>
<evidence type="ECO:0000256" key="1">
    <source>
        <dbReference type="SAM" id="Phobius"/>
    </source>
</evidence>
<gene>
    <name evidence="3" type="ORF">P1P91_05575</name>
</gene>
<proteinExistence type="predicted"/>
<name>A0ABY9Z1W8_9GAMM</name>
<organism evidence="3 4">
    <name type="scientific">Halomonas piscis</name>
    <dbReference type="NCBI Taxonomy" id="3031727"/>
    <lineage>
        <taxon>Bacteria</taxon>
        <taxon>Pseudomonadati</taxon>
        <taxon>Pseudomonadota</taxon>
        <taxon>Gammaproteobacteria</taxon>
        <taxon>Oceanospirillales</taxon>
        <taxon>Halomonadaceae</taxon>
        <taxon>Halomonas</taxon>
    </lineage>
</organism>
<keyword evidence="4" id="KW-1185">Reference proteome</keyword>
<dbReference type="RefSeq" id="WP_311885106.1">
    <property type="nucleotide sequence ID" value="NZ_CP119391.1"/>
</dbReference>
<dbReference type="PANTHER" id="PTHR36698">
    <property type="entry name" value="BLL5892 PROTEIN"/>
    <property type="match status" value="1"/>
</dbReference>
<dbReference type="Pfam" id="PF02470">
    <property type="entry name" value="MlaD"/>
    <property type="match status" value="1"/>
</dbReference>
<feature type="domain" description="Mce/MlaD" evidence="2">
    <location>
        <begin position="39"/>
        <end position="115"/>
    </location>
</feature>
<sequence length="312" mass="33944">MEPRAHHVLIGLFTIITLGGALLFALWLGKTSVERDYAYYEVGFNRAVSGLSEGNKVQYSGIEVGNVVRLSLDPEDPRHVRALIRVYSDIPVKQDTSASLALANITGSMNIQLLGGTPQSPRLQGNRNNPPMIEAKPSPLNSLLSNSEELFAQVDTLLEKANRLLSEENAEHLTRILGNVEIASQTLVDERGAIDQALTQFSRASVQAEKSLASFTRLSESAQGLLDEQGRPTLQAARQAMRDLAATTARLSTLTATHEGSLSQGLQGVGDLAPAMHELRSTLGQLNRITRRLEESPADFLLGRDPIQEFTP</sequence>
<evidence type="ECO:0000313" key="3">
    <source>
        <dbReference type="EMBL" id="WNK21144.1"/>
    </source>
</evidence>
<reference evidence="3 4" key="1">
    <citation type="submission" date="2023-03" db="EMBL/GenBank/DDBJ databases">
        <title>Halomonas sp. nov., isolated from Korean tranditional fermented seafood 'Jeotgal'.</title>
        <authorList>
            <person name="Kim B."/>
            <person name="Shin N.-R."/>
        </authorList>
    </citation>
    <scope>NUCLEOTIDE SEQUENCE [LARGE SCALE GENOMIC DNA]</scope>
    <source>
        <strain evidence="3 4">SG2L-4</strain>
    </source>
</reference>
<keyword evidence="1" id="KW-0812">Transmembrane</keyword>
<keyword evidence="1" id="KW-1133">Transmembrane helix</keyword>
<dbReference type="Proteomes" id="UP001301869">
    <property type="component" value="Chromosome"/>
</dbReference>
<keyword evidence="1" id="KW-0472">Membrane</keyword>
<evidence type="ECO:0000313" key="4">
    <source>
        <dbReference type="Proteomes" id="UP001301869"/>
    </source>
</evidence>